<protein>
    <submittedName>
        <fullName evidence="1">Uncharacterized protein</fullName>
    </submittedName>
</protein>
<keyword evidence="2" id="KW-1185">Reference proteome</keyword>
<reference evidence="1" key="1">
    <citation type="submission" date="2021-05" db="EMBL/GenBank/DDBJ databases">
        <authorList>
            <person name="Pan Q."/>
            <person name="Jouanno E."/>
            <person name="Zahm M."/>
            <person name="Klopp C."/>
            <person name="Cabau C."/>
            <person name="Louis A."/>
            <person name="Berthelot C."/>
            <person name="Parey E."/>
            <person name="Roest Crollius H."/>
            <person name="Montfort J."/>
            <person name="Robinson-Rechavi M."/>
            <person name="Bouchez O."/>
            <person name="Lampietro C."/>
            <person name="Lopez Roques C."/>
            <person name="Donnadieu C."/>
            <person name="Postlethwait J."/>
            <person name="Bobe J."/>
            <person name="Dillon D."/>
            <person name="Chandos A."/>
            <person name="von Hippel F."/>
            <person name="Guiguen Y."/>
        </authorList>
    </citation>
    <scope>NUCLEOTIDE SEQUENCE</scope>
    <source>
        <strain evidence="1">YG-Jan2019</strain>
    </source>
</reference>
<accession>A0ACC2GVL9</accession>
<name>A0ACC2GVL9_DALPE</name>
<comment type="caution">
    <text evidence="1">The sequence shown here is derived from an EMBL/GenBank/DDBJ whole genome shotgun (WGS) entry which is preliminary data.</text>
</comment>
<evidence type="ECO:0000313" key="1">
    <source>
        <dbReference type="EMBL" id="KAJ8007653.1"/>
    </source>
</evidence>
<gene>
    <name evidence="1" type="ORF">DPEC_G00096400</name>
</gene>
<proteinExistence type="predicted"/>
<organism evidence="1 2">
    <name type="scientific">Dallia pectoralis</name>
    <name type="common">Alaska blackfish</name>
    <dbReference type="NCBI Taxonomy" id="75939"/>
    <lineage>
        <taxon>Eukaryota</taxon>
        <taxon>Metazoa</taxon>
        <taxon>Chordata</taxon>
        <taxon>Craniata</taxon>
        <taxon>Vertebrata</taxon>
        <taxon>Euteleostomi</taxon>
        <taxon>Actinopterygii</taxon>
        <taxon>Neopterygii</taxon>
        <taxon>Teleostei</taxon>
        <taxon>Protacanthopterygii</taxon>
        <taxon>Esociformes</taxon>
        <taxon>Umbridae</taxon>
        <taxon>Dallia</taxon>
    </lineage>
</organism>
<sequence length="562" mass="63471">MASLLSEEQFQCCICLDIFINPVSIPCGHNFCLACITGYWDTSDRIECPLCKESFRRRPDLRINRAFKDITEHFKESLKVKARKVEKEDGRDLIALTTESSPGPRPEPEPVSCNVCTGTKQRAVKSCLVCQGSYCQYHLRPHQRETALQRHRLTDPAIFPTRGLCRKHEQPLDLFCKIDQIPVCARCTQTDHKGHNTIPMERESKKLRTQVKKTEGDLLRMVQDRLRKMDEIKHSVRLSRTSASQEIESGVIVFTALVPSIERSQAVLIEAIQEKQKATERRAEALIKDLEQEIIELKMRSSEVEQLSHTEDHLYLLQSFPSLSTPPPTKDWSEISVSSNLCVDTVRTVMSQLVDTCRDVEKRLCDVELKSLQQYAVNVTLDPVTASSWVVLSSDGKQVGNKTDWDVGVARESVNRKGSVTVRPDQGYWAVCLRNGDRLNACAGPSLLLKLTDMPKKVGVFVDYEDGLVAFYNVDDKAHIYSYRRCGFTETLYPYFNPCLHDNGKNTAPLVICSVEEEAGLMQEVVRSEVLPAALPLVGRSRPSAVRTGSHHSSYGREWDGV</sequence>
<dbReference type="Proteomes" id="UP001157502">
    <property type="component" value="Chromosome 8"/>
</dbReference>
<dbReference type="EMBL" id="CM055735">
    <property type="protein sequence ID" value="KAJ8007653.1"/>
    <property type="molecule type" value="Genomic_DNA"/>
</dbReference>
<evidence type="ECO:0000313" key="2">
    <source>
        <dbReference type="Proteomes" id="UP001157502"/>
    </source>
</evidence>